<organism evidence="2 3">
    <name type="scientific">Catenuloplanes niger</name>
    <dbReference type="NCBI Taxonomy" id="587534"/>
    <lineage>
        <taxon>Bacteria</taxon>
        <taxon>Bacillati</taxon>
        <taxon>Actinomycetota</taxon>
        <taxon>Actinomycetes</taxon>
        <taxon>Micromonosporales</taxon>
        <taxon>Micromonosporaceae</taxon>
        <taxon>Catenuloplanes</taxon>
    </lineage>
</organism>
<protein>
    <submittedName>
        <fullName evidence="2">Uncharacterized protein</fullName>
    </submittedName>
</protein>
<sequence length="88" mass="9919">MIRMGGQRRHAAMEETRRTIGVSYDMLWVRYFALTGDTAPIEVEAYLQGLMPLPALQEDILDQALRECARESDPQRPGDRDTPGESPA</sequence>
<evidence type="ECO:0000256" key="1">
    <source>
        <dbReference type="SAM" id="MobiDB-lite"/>
    </source>
</evidence>
<gene>
    <name evidence="2" type="ORF">J2S44_005067</name>
</gene>
<accession>A0AAE3ZRY0</accession>
<dbReference type="EMBL" id="JAVDYC010000001">
    <property type="protein sequence ID" value="MDR7324817.1"/>
    <property type="molecule type" value="Genomic_DNA"/>
</dbReference>
<name>A0AAE3ZRY0_9ACTN</name>
<keyword evidence="3" id="KW-1185">Reference proteome</keyword>
<proteinExistence type="predicted"/>
<feature type="region of interest" description="Disordered" evidence="1">
    <location>
        <begin position="68"/>
        <end position="88"/>
    </location>
</feature>
<dbReference type="AlphaFoldDB" id="A0AAE3ZRY0"/>
<comment type="caution">
    <text evidence="2">The sequence shown here is derived from an EMBL/GenBank/DDBJ whole genome shotgun (WGS) entry which is preliminary data.</text>
</comment>
<reference evidence="2 3" key="1">
    <citation type="submission" date="2023-07" db="EMBL/GenBank/DDBJ databases">
        <title>Sequencing the genomes of 1000 actinobacteria strains.</title>
        <authorList>
            <person name="Klenk H.-P."/>
        </authorList>
    </citation>
    <scope>NUCLEOTIDE SEQUENCE [LARGE SCALE GENOMIC DNA]</scope>
    <source>
        <strain evidence="2 3">DSM 44711</strain>
    </source>
</reference>
<dbReference type="RefSeq" id="WP_310418787.1">
    <property type="nucleotide sequence ID" value="NZ_JAVDYC010000001.1"/>
</dbReference>
<evidence type="ECO:0000313" key="3">
    <source>
        <dbReference type="Proteomes" id="UP001183629"/>
    </source>
</evidence>
<dbReference type="Proteomes" id="UP001183629">
    <property type="component" value="Unassembled WGS sequence"/>
</dbReference>
<evidence type="ECO:0000313" key="2">
    <source>
        <dbReference type="EMBL" id="MDR7324817.1"/>
    </source>
</evidence>